<dbReference type="EMBL" id="MRTP01000003">
    <property type="protein sequence ID" value="OMF54438.1"/>
    <property type="molecule type" value="Genomic_DNA"/>
</dbReference>
<dbReference type="InterPro" id="IPR037459">
    <property type="entry name" value="RhgT-like"/>
</dbReference>
<evidence type="ECO:0000313" key="5">
    <source>
        <dbReference type="Proteomes" id="UP000187172"/>
    </source>
</evidence>
<evidence type="ECO:0000256" key="1">
    <source>
        <dbReference type="ARBA" id="ARBA00008668"/>
    </source>
</evidence>
<dbReference type="InterPro" id="IPR036514">
    <property type="entry name" value="SGNH_hydro_sf"/>
</dbReference>
<comment type="caution">
    <text evidence="4">The sequence shown here is derived from an EMBL/GenBank/DDBJ whole genome shotgun (WGS) entry which is preliminary data.</text>
</comment>
<dbReference type="PANTHER" id="PTHR43695">
    <property type="entry name" value="PUTATIVE (AFU_ORTHOLOGUE AFUA_2G17250)-RELATED"/>
    <property type="match status" value="1"/>
</dbReference>
<feature type="domain" description="SGNH hydrolase-type esterase" evidence="3">
    <location>
        <begin position="8"/>
        <end position="206"/>
    </location>
</feature>
<reference evidence="4 5" key="1">
    <citation type="submission" date="2016-11" db="EMBL/GenBank/DDBJ databases">
        <title>Paenibacillus species isolates.</title>
        <authorList>
            <person name="Beno S.M."/>
        </authorList>
    </citation>
    <scope>NUCLEOTIDE SEQUENCE [LARGE SCALE GENOMIC DNA]</scope>
    <source>
        <strain evidence="4 5">FSL R5-0378</strain>
    </source>
</reference>
<dbReference type="PANTHER" id="PTHR43695:SF1">
    <property type="entry name" value="RHAMNOGALACTURONAN ACETYLESTERASE"/>
    <property type="match status" value="1"/>
</dbReference>
<comment type="similarity">
    <text evidence="1">Belongs to the 'GDSL' lipolytic enzyme family.</text>
</comment>
<dbReference type="GO" id="GO:0016787">
    <property type="term" value="F:hydrolase activity"/>
    <property type="evidence" value="ECO:0007669"/>
    <property type="project" value="UniProtKB-KW"/>
</dbReference>
<evidence type="ECO:0000313" key="4">
    <source>
        <dbReference type="EMBL" id="OMF54438.1"/>
    </source>
</evidence>
<organism evidence="4 5">
    <name type="scientific">Paenibacillus rhizosphaerae</name>
    <dbReference type="NCBI Taxonomy" id="297318"/>
    <lineage>
        <taxon>Bacteria</taxon>
        <taxon>Bacillati</taxon>
        <taxon>Bacillota</taxon>
        <taxon>Bacilli</taxon>
        <taxon>Bacillales</taxon>
        <taxon>Paenibacillaceae</taxon>
        <taxon>Paenibacillus</taxon>
    </lineage>
</organism>
<dbReference type="Proteomes" id="UP000187172">
    <property type="component" value="Unassembled WGS sequence"/>
</dbReference>
<dbReference type="SUPFAM" id="SSF52266">
    <property type="entry name" value="SGNH hydrolase"/>
    <property type="match status" value="1"/>
</dbReference>
<keyword evidence="5" id="KW-1185">Reference proteome</keyword>
<sequence length="236" mass="26009">MTMTLYIVGDSTAALKGAIEKPMTGWGEYLQQHLDPAIRVDNRAINGRSTRSFIAEGRWAAVENELQPGDYVFIQFGHNDQKQEDPSRFADPAPGGEYRANLKRFIESARSRGAIPVLLTSVSRRRFTAEGLPDPDAVGPYPEAMRETAQEAGVPLLDLFAASQQLYLRMGREESKHLFMHLPAGSHPNYPDGIADDTHFSDRGAREIASLAAEAIRQCEALPGLHPLLRNLAPTS</sequence>
<dbReference type="RefSeq" id="WP_076170342.1">
    <property type="nucleotide sequence ID" value="NZ_MRTP01000003.1"/>
</dbReference>
<dbReference type="STRING" id="297318.BK138_14770"/>
<dbReference type="Gene3D" id="3.40.50.1110">
    <property type="entry name" value="SGNH hydrolase"/>
    <property type="match status" value="1"/>
</dbReference>
<dbReference type="Pfam" id="PF13472">
    <property type="entry name" value="Lipase_GDSL_2"/>
    <property type="match status" value="1"/>
</dbReference>
<keyword evidence="2" id="KW-0378">Hydrolase</keyword>
<protein>
    <recommendedName>
        <fullName evidence="3">SGNH hydrolase-type esterase domain-containing protein</fullName>
    </recommendedName>
</protein>
<evidence type="ECO:0000259" key="3">
    <source>
        <dbReference type="Pfam" id="PF13472"/>
    </source>
</evidence>
<gene>
    <name evidence="4" type="ORF">BK138_14770</name>
</gene>
<name>A0A1R1ERL7_9BACL</name>
<dbReference type="InterPro" id="IPR013830">
    <property type="entry name" value="SGNH_hydro"/>
</dbReference>
<dbReference type="AlphaFoldDB" id="A0A1R1ERL7"/>
<proteinExistence type="inferred from homology"/>
<dbReference type="CDD" id="cd01821">
    <property type="entry name" value="Rhamnogalacturan_acetylesterase_like"/>
    <property type="match status" value="1"/>
</dbReference>
<evidence type="ECO:0000256" key="2">
    <source>
        <dbReference type="ARBA" id="ARBA00022801"/>
    </source>
</evidence>
<accession>A0A1R1ERL7</accession>